<protein>
    <submittedName>
        <fullName evidence="2">Uncharacterized protein</fullName>
    </submittedName>
</protein>
<accession>A0ABP0G3V1</accession>
<keyword evidence="3" id="KW-1185">Reference proteome</keyword>
<gene>
    <name evidence="2" type="ORF">CVLEPA_LOCUS18157</name>
</gene>
<evidence type="ECO:0000313" key="3">
    <source>
        <dbReference type="Proteomes" id="UP001642483"/>
    </source>
</evidence>
<dbReference type="Proteomes" id="UP001642483">
    <property type="component" value="Unassembled WGS sequence"/>
</dbReference>
<organism evidence="2 3">
    <name type="scientific">Clavelina lepadiformis</name>
    <name type="common">Light-bulb sea squirt</name>
    <name type="synonym">Ascidia lepadiformis</name>
    <dbReference type="NCBI Taxonomy" id="159417"/>
    <lineage>
        <taxon>Eukaryota</taxon>
        <taxon>Metazoa</taxon>
        <taxon>Chordata</taxon>
        <taxon>Tunicata</taxon>
        <taxon>Ascidiacea</taxon>
        <taxon>Aplousobranchia</taxon>
        <taxon>Clavelinidae</taxon>
        <taxon>Clavelina</taxon>
    </lineage>
</organism>
<feature type="region of interest" description="Disordered" evidence="1">
    <location>
        <begin position="10"/>
        <end position="55"/>
    </location>
</feature>
<evidence type="ECO:0000256" key="1">
    <source>
        <dbReference type="SAM" id="MobiDB-lite"/>
    </source>
</evidence>
<dbReference type="EMBL" id="CAWYQH010000102">
    <property type="protein sequence ID" value="CAK8686203.1"/>
    <property type="molecule type" value="Genomic_DNA"/>
</dbReference>
<sequence>MNDRPCDAINSNALLNESKRDQPSRNEWISRDGKRIASKSNSTEARASSSTKPATKNDCASVFVFCSDKSYSLYSLERAGRRSSAQFETLLLRGVVLLLREKKRLDLAPEKKASDGRVAQM</sequence>
<feature type="compositionally biased region" description="Basic and acidic residues" evidence="1">
    <location>
        <begin position="17"/>
        <end position="35"/>
    </location>
</feature>
<proteinExistence type="predicted"/>
<name>A0ABP0G3V1_CLALP</name>
<feature type="compositionally biased region" description="Polar residues" evidence="1">
    <location>
        <begin position="38"/>
        <end position="54"/>
    </location>
</feature>
<evidence type="ECO:0000313" key="2">
    <source>
        <dbReference type="EMBL" id="CAK8686203.1"/>
    </source>
</evidence>
<reference evidence="2 3" key="1">
    <citation type="submission" date="2024-02" db="EMBL/GenBank/DDBJ databases">
        <authorList>
            <person name="Daric V."/>
            <person name="Darras S."/>
        </authorList>
    </citation>
    <scope>NUCLEOTIDE SEQUENCE [LARGE SCALE GENOMIC DNA]</scope>
</reference>
<comment type="caution">
    <text evidence="2">The sequence shown here is derived from an EMBL/GenBank/DDBJ whole genome shotgun (WGS) entry which is preliminary data.</text>
</comment>